<evidence type="ECO:0000256" key="14">
    <source>
        <dbReference type="SAM" id="SignalP"/>
    </source>
</evidence>
<protein>
    <recommendedName>
        <fullName evidence="12">Beta-xylanase</fullName>
        <ecNumber evidence="12">3.2.1.8</ecNumber>
    </recommendedName>
</protein>
<dbReference type="VEuPathDB" id="FungiDB:PV08_11353"/>
<keyword evidence="7 12" id="KW-0378">Hydrolase</keyword>
<dbReference type="GO" id="GO:0045493">
    <property type="term" value="P:xylan catabolic process"/>
    <property type="evidence" value="ECO:0007669"/>
    <property type="project" value="UniProtKB-KW"/>
</dbReference>
<dbReference type="EMBL" id="KN847500">
    <property type="protein sequence ID" value="KIW10391.1"/>
    <property type="molecule type" value="Genomic_DNA"/>
</dbReference>
<keyword evidence="10 12" id="KW-0624">Polysaccharide degradation</keyword>
<evidence type="ECO:0000256" key="3">
    <source>
        <dbReference type="ARBA" id="ARBA00004851"/>
    </source>
</evidence>
<keyword evidence="5" id="KW-0964">Secreted</keyword>
<evidence type="ECO:0000256" key="8">
    <source>
        <dbReference type="ARBA" id="ARBA00023277"/>
    </source>
</evidence>
<dbReference type="EC" id="3.2.1.8" evidence="12"/>
<dbReference type="RefSeq" id="XP_016230607.1">
    <property type="nucleotide sequence ID" value="XM_016385663.1"/>
</dbReference>
<dbReference type="GO" id="GO:0031176">
    <property type="term" value="F:endo-1,4-beta-xylanase activity"/>
    <property type="evidence" value="ECO:0007669"/>
    <property type="project" value="UniProtKB-EC"/>
</dbReference>
<comment type="subcellular location">
    <subcellularLocation>
        <location evidence="2">Secreted</location>
    </subcellularLocation>
</comment>
<feature type="region of interest" description="Disordered" evidence="13">
    <location>
        <begin position="20"/>
        <end position="59"/>
    </location>
</feature>
<dbReference type="GeneID" id="27338436"/>
<dbReference type="InterPro" id="IPR001000">
    <property type="entry name" value="GH10_dom"/>
</dbReference>
<keyword evidence="8 12" id="KW-0119">Carbohydrate metabolism</keyword>
<keyword evidence="17" id="KW-1185">Reference proteome</keyword>
<evidence type="ECO:0000256" key="10">
    <source>
        <dbReference type="ARBA" id="ARBA00023326"/>
    </source>
</evidence>
<sequence>MHSYSLLSAAFVTLTSLSSATPVHPRGHPPPPPAPQKSSWFPGPPSAPGKPGPTVSTWTTQPAFTTLTAPGSSSTAPASPSCSGHFEPLAPPYLNDLARSAGKLWFGSATDQPGTGEDTNILYQEILNDTDIFGQITPANYMKFFATEPEQGVFNFTGGQIAVDIAQDHGKYLRCHNLVWNSQLSDFVVNGTWTKETLTVVMKNHIQTLITHWQDACYSWDVVNEALAANGSFSESIWSDAVLAQQYDVIGPEYFFLAFQFAQEAVEATGKDIKLFYNDYGIEDTGNKTQATYALIKEVQARGIKIDGVGLESHFEVGGTPSLEEQIAAKQGYVALGLEVAITELDVRFVEANATNATAFALQAQNYYDSVASCVQVDGCIGITVWDFDDQYSWIPGTFPGQGAADLYNADFTRKPAYYAVGEALQGVPCSVCSA</sequence>
<comment type="similarity">
    <text evidence="4 12">Belongs to the glycosyl hydrolase 10 (cellulase F) family.</text>
</comment>
<dbReference type="InterPro" id="IPR031158">
    <property type="entry name" value="GH10_AS"/>
</dbReference>
<evidence type="ECO:0000256" key="12">
    <source>
        <dbReference type="RuleBase" id="RU361174"/>
    </source>
</evidence>
<feature type="chain" id="PRO_5002236871" description="Beta-xylanase" evidence="14">
    <location>
        <begin position="21"/>
        <end position="435"/>
    </location>
</feature>
<dbReference type="Pfam" id="PF00331">
    <property type="entry name" value="Glyco_hydro_10"/>
    <property type="match status" value="1"/>
</dbReference>
<dbReference type="PROSITE" id="PS00591">
    <property type="entry name" value="GH10_1"/>
    <property type="match status" value="1"/>
</dbReference>
<evidence type="ECO:0000256" key="2">
    <source>
        <dbReference type="ARBA" id="ARBA00004613"/>
    </source>
</evidence>
<evidence type="ECO:0000256" key="7">
    <source>
        <dbReference type="ARBA" id="ARBA00022801"/>
    </source>
</evidence>
<evidence type="ECO:0000259" key="15">
    <source>
        <dbReference type="PROSITE" id="PS51760"/>
    </source>
</evidence>
<dbReference type="InterPro" id="IPR044846">
    <property type="entry name" value="GH10"/>
</dbReference>
<feature type="compositionally biased region" description="Pro residues" evidence="13">
    <location>
        <begin position="42"/>
        <end position="51"/>
    </location>
</feature>
<keyword evidence="14" id="KW-0732">Signal</keyword>
<proteinExistence type="inferred from homology"/>
<feature type="region of interest" description="Disordered" evidence="13">
    <location>
        <begin position="64"/>
        <end position="83"/>
    </location>
</feature>
<dbReference type="InterPro" id="IPR017853">
    <property type="entry name" value="GH"/>
</dbReference>
<evidence type="ECO:0000256" key="1">
    <source>
        <dbReference type="ARBA" id="ARBA00000681"/>
    </source>
</evidence>
<dbReference type="SUPFAM" id="SSF51445">
    <property type="entry name" value="(Trans)glycosidases"/>
    <property type="match status" value="1"/>
</dbReference>
<dbReference type="HOGENOM" id="CLU_020161_1_0_1"/>
<dbReference type="PANTHER" id="PTHR31490:SF35">
    <property type="entry name" value="ENDO-1,4-BETA-XYLANASE"/>
    <property type="match status" value="1"/>
</dbReference>
<comment type="catalytic activity">
    <reaction evidence="1 12">
        <text>Endohydrolysis of (1-&gt;4)-beta-D-xylosidic linkages in xylans.</text>
        <dbReference type="EC" id="3.2.1.8"/>
    </reaction>
</comment>
<evidence type="ECO:0000256" key="11">
    <source>
        <dbReference type="PROSITE-ProRule" id="PRU10061"/>
    </source>
</evidence>
<reference evidence="16 17" key="1">
    <citation type="submission" date="2015-01" db="EMBL/GenBank/DDBJ databases">
        <title>The Genome Sequence of Exophiala spinifera CBS89968.</title>
        <authorList>
            <consortium name="The Broad Institute Genomics Platform"/>
            <person name="Cuomo C."/>
            <person name="de Hoog S."/>
            <person name="Gorbushina A."/>
            <person name="Stielow B."/>
            <person name="Teixiera M."/>
            <person name="Abouelleil A."/>
            <person name="Chapman S.B."/>
            <person name="Priest M."/>
            <person name="Young S.K."/>
            <person name="Wortman J."/>
            <person name="Nusbaum C."/>
            <person name="Birren B."/>
        </authorList>
    </citation>
    <scope>NUCLEOTIDE SEQUENCE [LARGE SCALE GENOMIC DNA]</scope>
    <source>
        <strain evidence="16 17">CBS 89968</strain>
    </source>
</reference>
<gene>
    <name evidence="16" type="ORF">PV08_11353</name>
</gene>
<dbReference type="GO" id="GO:0005576">
    <property type="term" value="C:extracellular region"/>
    <property type="evidence" value="ECO:0007669"/>
    <property type="project" value="UniProtKB-SubCell"/>
</dbReference>
<dbReference type="Gene3D" id="3.20.20.80">
    <property type="entry name" value="Glycosidases"/>
    <property type="match status" value="1"/>
</dbReference>
<evidence type="ECO:0000313" key="17">
    <source>
        <dbReference type="Proteomes" id="UP000053328"/>
    </source>
</evidence>
<feature type="compositionally biased region" description="Low complexity" evidence="13">
    <location>
        <begin position="65"/>
        <end position="83"/>
    </location>
</feature>
<dbReference type="PRINTS" id="PR00134">
    <property type="entry name" value="GLHYDRLASE10"/>
</dbReference>
<keyword evidence="9 12" id="KW-0326">Glycosidase</keyword>
<evidence type="ECO:0000256" key="5">
    <source>
        <dbReference type="ARBA" id="ARBA00022525"/>
    </source>
</evidence>
<dbReference type="Proteomes" id="UP000053328">
    <property type="component" value="Unassembled WGS sequence"/>
</dbReference>
<dbReference type="OrthoDB" id="3055998at2759"/>
<evidence type="ECO:0000256" key="6">
    <source>
        <dbReference type="ARBA" id="ARBA00022651"/>
    </source>
</evidence>
<evidence type="ECO:0000256" key="13">
    <source>
        <dbReference type="SAM" id="MobiDB-lite"/>
    </source>
</evidence>
<feature type="active site" description="Nucleophile" evidence="11">
    <location>
        <position position="344"/>
    </location>
</feature>
<evidence type="ECO:0000256" key="9">
    <source>
        <dbReference type="ARBA" id="ARBA00023295"/>
    </source>
</evidence>
<feature type="domain" description="GH10" evidence="15">
    <location>
        <begin position="98"/>
        <end position="424"/>
    </location>
</feature>
<dbReference type="AlphaFoldDB" id="A0A0D1Y676"/>
<dbReference type="PANTHER" id="PTHR31490">
    <property type="entry name" value="GLYCOSYL HYDROLASE"/>
    <property type="match status" value="1"/>
</dbReference>
<evidence type="ECO:0000256" key="4">
    <source>
        <dbReference type="ARBA" id="ARBA00007495"/>
    </source>
</evidence>
<accession>A0A0D1Y676</accession>
<dbReference type="SMART" id="SM00633">
    <property type="entry name" value="Glyco_10"/>
    <property type="match status" value="1"/>
</dbReference>
<comment type="pathway">
    <text evidence="3">Glycan degradation; xylan degradation.</text>
</comment>
<name>A0A0D1Y676_9EURO</name>
<evidence type="ECO:0000313" key="16">
    <source>
        <dbReference type="EMBL" id="KIW10391.1"/>
    </source>
</evidence>
<organism evidence="16 17">
    <name type="scientific">Exophiala spinifera</name>
    <dbReference type="NCBI Taxonomy" id="91928"/>
    <lineage>
        <taxon>Eukaryota</taxon>
        <taxon>Fungi</taxon>
        <taxon>Dikarya</taxon>
        <taxon>Ascomycota</taxon>
        <taxon>Pezizomycotina</taxon>
        <taxon>Eurotiomycetes</taxon>
        <taxon>Chaetothyriomycetidae</taxon>
        <taxon>Chaetothyriales</taxon>
        <taxon>Herpotrichiellaceae</taxon>
        <taxon>Exophiala</taxon>
    </lineage>
</organism>
<keyword evidence="6" id="KW-0858">Xylan degradation</keyword>
<feature type="signal peptide" evidence="14">
    <location>
        <begin position="1"/>
        <end position="20"/>
    </location>
</feature>
<dbReference type="STRING" id="91928.A0A0D1Y676"/>
<dbReference type="PROSITE" id="PS51760">
    <property type="entry name" value="GH10_2"/>
    <property type="match status" value="1"/>
</dbReference>